<gene>
    <name evidence="2" type="ordered locus">CHAB381_1575</name>
</gene>
<dbReference type="OrthoDB" id="5360764at2"/>
<dbReference type="AlphaFoldDB" id="A7I3L4"/>
<dbReference type="EMBL" id="CP000776">
    <property type="protein sequence ID" value="ABS52432.1"/>
    <property type="molecule type" value="Genomic_DNA"/>
</dbReference>
<organism evidence="2 3">
    <name type="scientific">Campylobacter hominis (strain ATCC BAA-381 / DSM 21671 / CCUG 45161 / LMG 19568 / NCTC 13146 / CH001A)</name>
    <dbReference type="NCBI Taxonomy" id="360107"/>
    <lineage>
        <taxon>Bacteria</taxon>
        <taxon>Pseudomonadati</taxon>
        <taxon>Campylobacterota</taxon>
        <taxon>Epsilonproteobacteria</taxon>
        <taxon>Campylobacterales</taxon>
        <taxon>Campylobacteraceae</taxon>
        <taxon>Campylobacter</taxon>
    </lineage>
</organism>
<dbReference type="KEGG" id="cha:CHAB381_1575"/>
<dbReference type="HOGENOM" id="CLU_1109809_0_0_7"/>
<feature type="transmembrane region" description="Helical" evidence="1">
    <location>
        <begin position="46"/>
        <end position="63"/>
    </location>
</feature>
<keyword evidence="1" id="KW-0472">Membrane</keyword>
<dbReference type="eggNOG" id="ENOG50319F0">
    <property type="taxonomic scope" value="Bacteria"/>
</dbReference>
<keyword evidence="1" id="KW-0812">Transmembrane</keyword>
<feature type="transmembrane region" description="Helical" evidence="1">
    <location>
        <begin position="69"/>
        <end position="93"/>
    </location>
</feature>
<keyword evidence="3" id="KW-1185">Reference proteome</keyword>
<reference evidence="3" key="1">
    <citation type="submission" date="2007-07" db="EMBL/GenBank/DDBJ databases">
        <title>Complete genome sequence of Campylobacter hominis ATCC BAA-381, a commensal isolated from the human gastrointestinal tract.</title>
        <authorList>
            <person name="Fouts D.E."/>
            <person name="Mongodin E.F."/>
            <person name="Puiu D."/>
            <person name="Sebastian Y."/>
            <person name="Miller W.G."/>
            <person name="Mandrell R.E."/>
            <person name="Nelson K.E."/>
        </authorList>
    </citation>
    <scope>NUCLEOTIDE SEQUENCE [LARGE SCALE GENOMIC DNA]</scope>
    <source>
        <strain evidence="3">ATCC BAA-381 / DSM 21671 / CCUG 45161 / LMG 19568 / NCTC 13146 / CH001A</strain>
    </source>
</reference>
<proteinExistence type="predicted"/>
<accession>A7I3L4</accession>
<dbReference type="RefSeq" id="WP_012109410.1">
    <property type="nucleotide sequence ID" value="NC_009714.1"/>
</dbReference>
<evidence type="ECO:0000313" key="2">
    <source>
        <dbReference type="EMBL" id="ABS52432.1"/>
    </source>
</evidence>
<keyword evidence="1" id="KW-1133">Transmembrane helix</keyword>
<name>A7I3L4_CAMHC</name>
<dbReference type="STRING" id="360107.CHAB381_1575"/>
<evidence type="ECO:0000256" key="1">
    <source>
        <dbReference type="SAM" id="Phobius"/>
    </source>
</evidence>
<sequence>MSELGRIGTNGVNEFFEDLTYNVAYNEVLSRLNNAIDMDNDMVKQAIQSSLTIMVSSALFLYIQKQEEWIQKIINIVFSVLGSVITFLGASIASKFGRFKGRKLKNVLNFFNDYKSDYINAGRLAVQTGAFYASKNSNSNSNFGLVLPSVLKQGQIIQSEDHKLNIARAKAQSINETLLFKLFTKKFTPADLEMLKRITGNRDLTIENLNKVANFMYVTDDKGNIVGLTEEFLTMLNGLGYMHNKVKRGI</sequence>
<protein>
    <submittedName>
        <fullName evidence="2">Uncharacterized protein</fullName>
    </submittedName>
</protein>
<dbReference type="Proteomes" id="UP000002407">
    <property type="component" value="Chromosome"/>
</dbReference>
<evidence type="ECO:0000313" key="3">
    <source>
        <dbReference type="Proteomes" id="UP000002407"/>
    </source>
</evidence>